<reference evidence="1" key="1">
    <citation type="submission" date="2019-05" db="EMBL/GenBank/DDBJ databases">
        <title>Methanoculleus sp. FWC-SCC1, a methanogenic archaeon isolated from deep marine cold seep.</title>
        <authorList>
            <person name="Chen Y.-W."/>
            <person name="Chen S.-C."/>
            <person name="Teng N.-H."/>
            <person name="Lai M.-C."/>
        </authorList>
    </citation>
    <scope>NUCLEOTIDE SEQUENCE</scope>
    <source>
        <strain evidence="1">FWC-SCC1</strain>
    </source>
</reference>
<keyword evidence="2" id="KW-1185">Reference proteome</keyword>
<protein>
    <submittedName>
        <fullName evidence="1">Uncharacterized protein</fullName>
    </submittedName>
</protein>
<dbReference type="RefSeq" id="WP_301665460.1">
    <property type="nucleotide sequence ID" value="NZ_VCYH01000026.1"/>
</dbReference>
<accession>A0ABT8MEA2</accession>
<gene>
    <name evidence="1" type="ORF">FGU65_15445</name>
</gene>
<sequence>MSWEKKRVWIIVKAYPEYSRKYRDWVACTAGITEDGDWIRLYPVPTRHYIGETKIKKFDLVEIVCQKATTEKLARKESYKVKEGSEIKIVSRSLSGNPTSKIWKERNKLILDKIDPSLDNLNHKYRKDKTSLGLIKPKQILDFYSRKKLEIYAGPQQYQQNIDGSKTPVIQKIPHTLAYRFKCSDDCPTCMNGQHDIQCEDWELIEAYRKWGHTYGDIQTLWEKLYEKFHTYEDFEKPPSSQKYFIVPDRPDLHEHVYQLHNSARICLSCRPG</sequence>
<feature type="non-terminal residue" evidence="1">
    <location>
        <position position="273"/>
    </location>
</feature>
<evidence type="ECO:0000313" key="2">
    <source>
        <dbReference type="Proteomes" id="UP001168338"/>
    </source>
</evidence>
<name>A0ABT8MEA2_9EURY</name>
<evidence type="ECO:0000313" key="1">
    <source>
        <dbReference type="EMBL" id="MDN7026249.1"/>
    </source>
</evidence>
<proteinExistence type="predicted"/>
<dbReference type="EMBL" id="VCYH01000026">
    <property type="protein sequence ID" value="MDN7026249.1"/>
    <property type="molecule type" value="Genomic_DNA"/>
</dbReference>
<comment type="caution">
    <text evidence="1">The sequence shown here is derived from an EMBL/GenBank/DDBJ whole genome shotgun (WGS) entry which is preliminary data.</text>
</comment>
<organism evidence="1 2">
    <name type="scientific">Methanoculleus frigidifontis</name>
    <dbReference type="NCBI Taxonomy" id="2584085"/>
    <lineage>
        <taxon>Archaea</taxon>
        <taxon>Methanobacteriati</taxon>
        <taxon>Methanobacteriota</taxon>
        <taxon>Stenosarchaea group</taxon>
        <taxon>Methanomicrobia</taxon>
        <taxon>Methanomicrobiales</taxon>
        <taxon>Methanomicrobiaceae</taxon>
        <taxon>Methanoculleus</taxon>
    </lineage>
</organism>
<dbReference type="Proteomes" id="UP001168338">
    <property type="component" value="Unassembled WGS sequence"/>
</dbReference>